<dbReference type="Gene3D" id="3.90.550.20">
    <property type="match status" value="1"/>
</dbReference>
<dbReference type="GO" id="GO:0051999">
    <property type="term" value="P:mannosyl-inositol phosphorylceramide biosynthetic process"/>
    <property type="evidence" value="ECO:0007669"/>
    <property type="project" value="TreeGrafter"/>
</dbReference>
<dbReference type="AlphaFoldDB" id="A0A2M9A602"/>
<evidence type="ECO:0000313" key="3">
    <source>
        <dbReference type="Proteomes" id="UP000231134"/>
    </source>
</evidence>
<evidence type="ECO:0000256" key="1">
    <source>
        <dbReference type="ARBA" id="ARBA00022679"/>
    </source>
</evidence>
<dbReference type="EMBL" id="PGEX01000001">
    <property type="protein sequence ID" value="PJJ41145.1"/>
    <property type="molecule type" value="Genomic_DNA"/>
</dbReference>
<protein>
    <submittedName>
        <fullName evidence="2">Glycosyl transferase-like sugar-binding protein</fullName>
    </submittedName>
</protein>
<evidence type="ECO:0000313" key="2">
    <source>
        <dbReference type="EMBL" id="PJJ41145.1"/>
    </source>
</evidence>
<name>A0A2M9A602_9BACT</name>
<gene>
    <name evidence="2" type="ORF">BGX16_1103</name>
</gene>
<sequence>MAIPKVIHYCWLSGEPYPELVQKCMKSWRNHLLDYNFVLWDRKKIQECLCPWVESALAERKWAFAADYVRLFALYNYGGIYLDCDVEVLKSFDDILAQDSFLGRESHKNVIEAAVMGAEPNLAWVKKSLDWYENRRFNVSDLNNPSIAIPVVIKNALMIFHGVKVLPAEYFSPKDNRTGKLRITSKTYCIHHFDGNWFNDYQREYFRIRVEFSKKYGAFVGLVAASLFSLKKKLFNR</sequence>
<comment type="caution">
    <text evidence="2">The sequence shown here is derived from an EMBL/GenBank/DDBJ whole genome shotgun (WGS) entry which is preliminary data.</text>
</comment>
<dbReference type="Proteomes" id="UP000231134">
    <property type="component" value="Unassembled WGS sequence"/>
</dbReference>
<reference evidence="2 3" key="1">
    <citation type="submission" date="2017-11" db="EMBL/GenBank/DDBJ databases">
        <title>Animal gut microbial communities from fecal samples from Wisconsin, USA.</title>
        <authorList>
            <person name="Neumann A."/>
        </authorList>
    </citation>
    <scope>NUCLEOTIDE SEQUENCE [LARGE SCALE GENOMIC DNA]</scope>
    <source>
        <strain evidence="2 3">UWS3</strain>
    </source>
</reference>
<organism evidence="2 3">
    <name type="scientific">Hallerella succinigenes</name>
    <dbReference type="NCBI Taxonomy" id="1896222"/>
    <lineage>
        <taxon>Bacteria</taxon>
        <taxon>Pseudomonadati</taxon>
        <taxon>Fibrobacterota</taxon>
        <taxon>Fibrobacteria</taxon>
        <taxon>Fibrobacterales</taxon>
        <taxon>Fibrobacteraceae</taxon>
        <taxon>Hallerella</taxon>
    </lineage>
</organism>
<dbReference type="RefSeq" id="WP_100425146.1">
    <property type="nucleotide sequence ID" value="NZ_PGEX01000001.1"/>
</dbReference>
<dbReference type="Pfam" id="PF04488">
    <property type="entry name" value="Gly_transf_sug"/>
    <property type="match status" value="1"/>
</dbReference>
<keyword evidence="3" id="KW-1185">Reference proteome</keyword>
<dbReference type="GO" id="GO:0016020">
    <property type="term" value="C:membrane"/>
    <property type="evidence" value="ECO:0007669"/>
    <property type="project" value="GOC"/>
</dbReference>
<dbReference type="InterPro" id="IPR007577">
    <property type="entry name" value="GlycoTrfase_DXD_sugar-bd_CS"/>
</dbReference>
<dbReference type="InterPro" id="IPR029044">
    <property type="entry name" value="Nucleotide-diphossugar_trans"/>
</dbReference>
<proteinExistence type="predicted"/>
<dbReference type="OrthoDB" id="9802987at2"/>
<dbReference type="SUPFAM" id="SSF53448">
    <property type="entry name" value="Nucleotide-diphospho-sugar transferases"/>
    <property type="match status" value="1"/>
</dbReference>
<dbReference type="GO" id="GO:0000030">
    <property type="term" value="F:mannosyltransferase activity"/>
    <property type="evidence" value="ECO:0007669"/>
    <property type="project" value="TreeGrafter"/>
</dbReference>
<dbReference type="InterPro" id="IPR051706">
    <property type="entry name" value="Glycosyltransferase_domain"/>
</dbReference>
<dbReference type="PANTHER" id="PTHR32385:SF15">
    <property type="entry name" value="INOSITOL PHOSPHOCERAMIDE MANNOSYLTRANSFERASE 1"/>
    <property type="match status" value="1"/>
</dbReference>
<accession>A0A2M9A602</accession>
<keyword evidence="1 2" id="KW-0808">Transferase</keyword>
<dbReference type="PANTHER" id="PTHR32385">
    <property type="entry name" value="MANNOSYL PHOSPHORYLINOSITOL CERAMIDE SYNTHASE"/>
    <property type="match status" value="1"/>
</dbReference>